<feature type="compositionally biased region" description="Basic and acidic residues" evidence="1">
    <location>
        <begin position="227"/>
        <end position="237"/>
    </location>
</feature>
<keyword evidence="3" id="KW-1185">Reference proteome</keyword>
<dbReference type="EMBL" id="KQ001734">
    <property type="protein sequence ID" value="KJP85307.1"/>
    <property type="molecule type" value="Genomic_DNA"/>
</dbReference>
<proteinExistence type="predicted"/>
<dbReference type="Proteomes" id="UP000054561">
    <property type="component" value="Unassembled WGS sequence"/>
</dbReference>
<reference evidence="2 3" key="1">
    <citation type="submission" date="2014-03" db="EMBL/GenBank/DDBJ databases">
        <title>The Genome Sequence of Plasmodium fragile nilgiri.</title>
        <authorList>
            <consortium name="The Broad Institute Genomics Platform"/>
            <consortium name="The Broad Institute Genome Sequencing Center for Infectious Disease"/>
            <person name="Neafsey D."/>
            <person name="Duraisingh M."/>
            <person name="Young S.K."/>
            <person name="Zeng Q."/>
            <person name="Gargeya S."/>
            <person name="Abouelleil A."/>
            <person name="Alvarado L."/>
            <person name="Chapman S.B."/>
            <person name="Gainer-Dewar J."/>
            <person name="Goldberg J."/>
            <person name="Griggs A."/>
            <person name="Gujja S."/>
            <person name="Hansen M."/>
            <person name="Howarth C."/>
            <person name="Imamovic A."/>
            <person name="Larimer J."/>
            <person name="Pearson M."/>
            <person name="Poon T.W."/>
            <person name="Priest M."/>
            <person name="Roberts A."/>
            <person name="Saif S."/>
            <person name="Shea T."/>
            <person name="Sykes S."/>
            <person name="Wortman J."/>
            <person name="Nusbaum C."/>
            <person name="Birren B."/>
        </authorList>
    </citation>
    <scope>NUCLEOTIDE SEQUENCE [LARGE SCALE GENOMIC DNA]</scope>
    <source>
        <strain evidence="3">nilgiri</strain>
    </source>
</reference>
<sequence>MNLESSHKNLVHTQNTENGNNSYKVMNQHVLKDDCTNETKKNEIWNQQVGYVNKNEKSCNINYTDTHFEEGEGDKNVEEKKIPLDLHEGHKLASQSKKGIPFCMETQDDTSCSSYCEGYPHEKYKEDKDALEGAEACEKGRCTDYSIADAGASYGWSERLKAGQDNFIGEETEVVTEKQTKKKTAKREVERNEVAPPTGLEKHDHDTNECGGESKADVPKQGTKKCTSRETLKKGKETNTSSIKNDKMLMKQKCSKIKESEKKTNDDILELKDENNSSKGIQTGAEGKPCNDKGSGVSNGKVIEEILKGERKEHQMESSSYDKRNDKKSKRKYSDENVNGKDDIGLHEKGNTRKKKKKGNDKNDHNLGHKVSHIIGKNEIEENEKKKEAGVELFFEKEEKGGHSGDATTAESVSEACAYKKGKMNDDKTYCDSTGNKTATNKKSISKEKSSNDNADAVEGKDDKPKIINPNEHGPPKKKYVKLLKKLQTNLSSKMIEQEGEKRIKTWGEKLTLQQKINQFIKNKIATRTEYKYGKKPNTLSICNQFNLYNHLTMLNDFNRLHYYRAAMRWTGHKDMCECEGDPWMALCGKGETSSLHVSRTSNTTNQKSTTMLSQKTVCQFKGGNVNNMGNTINAYEDDVKEMLEDQNGEKNPYIFFENNKECYVYNKKIIEIGTGPLSLLSINAILNGAKHVDALEVNKDASDMAKKLVEGYNLEDFIKIINCYSKTYVYKEEGNQKRMKRRSSFYNYFDSNVDEQHCSNFNYDMIISEVIGDFASQEGVADIYLDLHKKIFSYRKYQEYLHNWRKGDGVDSWGSHKKAVRNDGANAPSEEEGPKKYGECGKKDETGEQWGEENVKKVKKITYSEFAADDKLYRCEEFYNMNVKSIPYSVATYYCPVKFPYYDNIIYKSENYPERTIISPKSKLLQSVMLEWSNLSLTEEENEDIDFGTLEYLYLEQNVINQMIQKRNHIFWVQKSGPFCGFLITIDVEIRKGEHFGTKYGTCDSWYTNIVLLKEEINVNKNDLVISKTYTNLLNYNEHVIGRKNVSVSRPSYTFYGYILKSMGDNTFSSSTSDSDGDVNSNCFENSHGDDYPSNVSNCIYLDDQTILLLDQMDFHEEMIGMMSRPSGGKDVIMGENKTKNNAANVKGEEEKANVKDNHMDQNKLNGLDEQVEGNVEGHWKVSHESVGTHFEQKGIDLVKGRTHDTSSSSSSRIDTKSKTTHAGKGTDGNVDRSTVSPDATKTNWHNGASVNKNEKGQRANWGGKSPKKGAISDRDKHINKHHNSRTTKENQTGKSVTGQNTNVEKVDNNNTDSSSGRNINSHNSPQEGAQKVPKKSAKNQANKKKGIENLQGENKHKKLSDASRDEYEKDIGDIINNYNLNANFYYENLKDKILVYKNIKYKLMHIYEPVIIDYDEQATVIYKKDDIYNSKENNVSKFVNNVYH</sequence>
<feature type="compositionally biased region" description="Basic and acidic residues" evidence="1">
    <location>
        <begin position="332"/>
        <end position="351"/>
    </location>
</feature>
<feature type="region of interest" description="Disordered" evidence="1">
    <location>
        <begin position="425"/>
        <end position="477"/>
    </location>
</feature>
<dbReference type="InterPro" id="IPR029063">
    <property type="entry name" value="SAM-dependent_MTases_sf"/>
</dbReference>
<feature type="compositionally biased region" description="Basic and acidic residues" evidence="1">
    <location>
        <begin position="256"/>
        <end position="276"/>
    </location>
</feature>
<feature type="region of interest" description="Disordered" evidence="1">
    <location>
        <begin position="1"/>
        <end position="21"/>
    </location>
</feature>
<feature type="compositionally biased region" description="Polar residues" evidence="1">
    <location>
        <begin position="11"/>
        <end position="21"/>
    </location>
</feature>
<name>A0A0D9QES4_PLAFR</name>
<protein>
    <submittedName>
        <fullName evidence="2">Uncharacterized protein</fullName>
    </submittedName>
</protein>
<feature type="compositionally biased region" description="Basic residues" evidence="1">
    <location>
        <begin position="1334"/>
        <end position="1346"/>
    </location>
</feature>
<dbReference type="GeneID" id="24270375"/>
<feature type="region of interest" description="Disordered" evidence="1">
    <location>
        <begin position="1192"/>
        <end position="1366"/>
    </location>
</feature>
<dbReference type="OrthoDB" id="41566at2759"/>
<organism evidence="2 3">
    <name type="scientific">Plasmodium fragile</name>
    <dbReference type="NCBI Taxonomy" id="5857"/>
    <lineage>
        <taxon>Eukaryota</taxon>
        <taxon>Sar</taxon>
        <taxon>Alveolata</taxon>
        <taxon>Apicomplexa</taxon>
        <taxon>Aconoidasida</taxon>
        <taxon>Haemosporida</taxon>
        <taxon>Plasmodiidae</taxon>
        <taxon>Plasmodium</taxon>
        <taxon>Plasmodium (Plasmodium)</taxon>
    </lineage>
</organism>
<feature type="compositionally biased region" description="Basic and acidic residues" evidence="1">
    <location>
        <begin position="200"/>
        <end position="218"/>
    </location>
</feature>
<evidence type="ECO:0000313" key="3">
    <source>
        <dbReference type="Proteomes" id="UP000054561"/>
    </source>
</evidence>
<feature type="region of interest" description="Disordered" evidence="1">
    <location>
        <begin position="820"/>
        <end position="845"/>
    </location>
</feature>
<feature type="compositionally biased region" description="Polar residues" evidence="1">
    <location>
        <begin position="1233"/>
        <end position="1253"/>
    </location>
</feature>
<dbReference type="VEuPathDB" id="PlasmoDB:AK88_05061"/>
<feature type="compositionally biased region" description="Polar residues" evidence="1">
    <location>
        <begin position="431"/>
        <end position="441"/>
    </location>
</feature>
<feature type="compositionally biased region" description="Polar residues" evidence="1">
    <location>
        <begin position="1291"/>
        <end position="1329"/>
    </location>
</feature>
<dbReference type="SUPFAM" id="SSF53335">
    <property type="entry name" value="S-adenosyl-L-methionine-dependent methyltransferases"/>
    <property type="match status" value="1"/>
</dbReference>
<dbReference type="Gene3D" id="3.40.50.150">
    <property type="entry name" value="Vaccinia Virus protein VP39"/>
    <property type="match status" value="1"/>
</dbReference>
<gene>
    <name evidence="2" type="ORF">AK88_05061</name>
</gene>
<evidence type="ECO:0000313" key="2">
    <source>
        <dbReference type="EMBL" id="KJP85307.1"/>
    </source>
</evidence>
<evidence type="ECO:0000256" key="1">
    <source>
        <dbReference type="SAM" id="MobiDB-lite"/>
    </source>
</evidence>
<dbReference type="RefSeq" id="XP_012338086.1">
    <property type="nucleotide sequence ID" value="XM_012482663.1"/>
</dbReference>
<feature type="compositionally biased region" description="Basic and acidic residues" evidence="1">
    <location>
        <begin position="833"/>
        <end position="845"/>
    </location>
</feature>
<feature type="compositionally biased region" description="Basic and acidic residues" evidence="1">
    <location>
        <begin position="302"/>
        <end position="325"/>
    </location>
</feature>
<feature type="compositionally biased region" description="Basic and acidic residues" evidence="1">
    <location>
        <begin position="1192"/>
        <end position="1206"/>
    </location>
</feature>
<feature type="region of interest" description="Disordered" evidence="1">
    <location>
        <begin position="176"/>
        <end position="370"/>
    </location>
</feature>
<accession>A0A0D9QES4</accession>
<dbReference type="OMA" id="MRWTGHK"/>